<dbReference type="InterPro" id="IPR021027">
    <property type="entry name" value="Transposase_put_HTH"/>
</dbReference>
<name>A0A2R7Y5G4_9ARCH</name>
<proteinExistence type="predicted"/>
<evidence type="ECO:0000259" key="1">
    <source>
        <dbReference type="Pfam" id="PF12323"/>
    </source>
</evidence>
<organism evidence="2 3">
    <name type="scientific">Candidatus Terraquivivens tikiterensis</name>
    <dbReference type="NCBI Taxonomy" id="1980982"/>
    <lineage>
        <taxon>Archaea</taxon>
        <taxon>Nitrososphaerota</taxon>
        <taxon>Candidatus Wolframiiraptoraceae</taxon>
        <taxon>Candidatus Terraquivivens</taxon>
    </lineage>
</organism>
<feature type="domain" description="Transposase putative helix-turn-helix" evidence="1">
    <location>
        <begin position="29"/>
        <end position="64"/>
    </location>
</feature>
<comment type="caution">
    <text evidence="2">The sequence shown here is derived from an EMBL/GenBank/DDBJ whole genome shotgun (WGS) entry which is preliminary data.</text>
</comment>
<dbReference type="Pfam" id="PF12323">
    <property type="entry name" value="HTH_OrfB_IS605"/>
    <property type="match status" value="1"/>
</dbReference>
<sequence length="87" mass="10469">MSRKGARALRPGRKLRRLKALRTMLVEKLKLNYRLYPKTEHEGRLLETLGLYRQTYNYFFAQWNGKERVPSRLKLQAQLPKLKQEKP</sequence>
<gene>
    <name evidence="2" type="ORF">B9J98_03965</name>
</gene>
<dbReference type="EMBL" id="NDWU01000008">
    <property type="protein sequence ID" value="PUA32617.1"/>
    <property type="molecule type" value="Genomic_DNA"/>
</dbReference>
<dbReference type="Proteomes" id="UP000244066">
    <property type="component" value="Unassembled WGS sequence"/>
</dbReference>
<accession>A0A2R7Y5G4</accession>
<evidence type="ECO:0000313" key="3">
    <source>
        <dbReference type="Proteomes" id="UP000244066"/>
    </source>
</evidence>
<dbReference type="AlphaFoldDB" id="A0A2R7Y5G4"/>
<protein>
    <recommendedName>
        <fullName evidence="1">Transposase putative helix-turn-helix domain-containing protein</fullName>
    </recommendedName>
</protein>
<evidence type="ECO:0000313" key="2">
    <source>
        <dbReference type="EMBL" id="PUA32617.1"/>
    </source>
</evidence>
<reference evidence="2 3" key="1">
    <citation type="submission" date="2017-04" db="EMBL/GenBank/DDBJ databases">
        <title>Draft Aigarchaeota genome from a New Zealand hot spring.</title>
        <authorList>
            <person name="Reysenbach A.-L."/>
            <person name="Donaho J.A."/>
            <person name="Gerhart J."/>
            <person name="Kelley J.F."/>
            <person name="Kouba K."/>
            <person name="Podar M."/>
            <person name="Stott M."/>
        </authorList>
    </citation>
    <scope>NUCLEOTIDE SEQUENCE [LARGE SCALE GENOMIC DNA]</scope>
    <source>
        <strain evidence="2">NZ13_MG1</strain>
    </source>
</reference>